<reference evidence="1 2" key="1">
    <citation type="submission" date="2020-09" db="EMBL/GenBank/DDBJ databases">
        <title>Sinomicrobium weinanense sp. nov., a halophilic bacteria isolated from saline-alkali soil.</title>
        <authorList>
            <person name="Wu P."/>
            <person name="Ren H."/>
            <person name="Mei Y."/>
            <person name="Liang Y."/>
            <person name="Chen Z."/>
        </authorList>
    </citation>
    <scope>NUCLEOTIDE SEQUENCE [LARGE SCALE GENOMIC DNA]</scope>
    <source>
        <strain evidence="1 2">FJxs</strain>
    </source>
</reference>
<evidence type="ECO:0000313" key="2">
    <source>
        <dbReference type="Proteomes" id="UP000653730"/>
    </source>
</evidence>
<proteinExistence type="predicted"/>
<gene>
    <name evidence="1" type="ORF">IBL28_05425</name>
</gene>
<protein>
    <submittedName>
        <fullName evidence="1">Uncharacterized protein</fullName>
    </submittedName>
</protein>
<dbReference type="RefSeq" id="WP_187964543.1">
    <property type="nucleotide sequence ID" value="NZ_JACVDC010000009.1"/>
</dbReference>
<name>A0A926JQ31_9FLAO</name>
<accession>A0A926JQ31</accession>
<evidence type="ECO:0000313" key="1">
    <source>
        <dbReference type="EMBL" id="MBC9795395.1"/>
    </source>
</evidence>
<comment type="caution">
    <text evidence="1">The sequence shown here is derived from an EMBL/GenBank/DDBJ whole genome shotgun (WGS) entry which is preliminary data.</text>
</comment>
<sequence>MNIKKLKIQPNNGLDSFKIDILKSLNLYDRKKNCLLDFDLRLENYFNRHQNLKVVIDIDEKKLSKNIFKKKFWNLSEYKREIPKGYPFGSSNMETQAHYDPIVCNEKYYKDVERIKSETKEELNFLIINFEKLNMTDHLEIKIHE</sequence>
<dbReference type="EMBL" id="JACVDC010000009">
    <property type="protein sequence ID" value="MBC9795395.1"/>
    <property type="molecule type" value="Genomic_DNA"/>
</dbReference>
<dbReference type="AlphaFoldDB" id="A0A926JQ31"/>
<keyword evidence="2" id="KW-1185">Reference proteome</keyword>
<organism evidence="1 2">
    <name type="scientific">Sinomicrobium weinanense</name>
    <dbReference type="NCBI Taxonomy" id="2842200"/>
    <lineage>
        <taxon>Bacteria</taxon>
        <taxon>Pseudomonadati</taxon>
        <taxon>Bacteroidota</taxon>
        <taxon>Flavobacteriia</taxon>
        <taxon>Flavobacteriales</taxon>
        <taxon>Flavobacteriaceae</taxon>
        <taxon>Sinomicrobium</taxon>
    </lineage>
</organism>
<dbReference type="Proteomes" id="UP000653730">
    <property type="component" value="Unassembled WGS sequence"/>
</dbReference>